<evidence type="ECO:0000256" key="1">
    <source>
        <dbReference type="SAM" id="MobiDB-lite"/>
    </source>
</evidence>
<evidence type="ECO:0000259" key="3">
    <source>
        <dbReference type="PROSITE" id="PS51708"/>
    </source>
</evidence>
<dbReference type="PROSITE" id="PS51708">
    <property type="entry name" value="CHAD"/>
    <property type="match status" value="1"/>
</dbReference>
<dbReference type="PANTHER" id="PTHR39339">
    <property type="entry name" value="SLR1444 PROTEIN"/>
    <property type="match status" value="1"/>
</dbReference>
<dbReference type="SMART" id="SM00880">
    <property type="entry name" value="CHAD"/>
    <property type="match status" value="1"/>
</dbReference>
<dbReference type="PROSITE" id="PS51707">
    <property type="entry name" value="CYTH"/>
    <property type="match status" value="1"/>
</dbReference>
<sequence>MPSPSLPSAATKAVAAPSPAAARPAKHVEIESKLTVDAAATLPDPLQHKAVRKAGLTAAEPEVVHELDATYFDTDQLDLLRSKVTLRRRTGGDDAGWHLKLPSDPTDAATPMVKGRTEVQLPLGSGNGATAVTVPRALAALVRGTARDGRLRPVARLQNTRRVVRLLDADGTPAVEIADDHVTATRPDGAAAPQRWREVEVELLGGTAEQLAATVKALIDGGARPADAPSKLARALPLPPAPSPPGKSKSAGTAVLAALSRLRDRLIACDRLLREDDQPSADALYSARATVRRIRSVLSTFGGLFARDATQMLGESLREFARTMGVARDLHVVRIRLDQAMADEPAEFSGGARSLIELELGRRLRTADAAVRQYVDSAGYFAMLRRLDQLIAEPELTARAGRSAATEVPLQLAKVWRELKSRADDSLSDPDNIEAAHAVRRTAKTLRYAAEASIAVLGDDAVVFAAGLEQVQEVLGEHQDAQVTAAVLVELAADPMTDGPAGFTLGRVHAVEQAVAAGAMDEFTDAWDAMQDTELAGQLG</sequence>
<dbReference type="CDD" id="cd07374">
    <property type="entry name" value="CYTH-like_Pase"/>
    <property type="match status" value="1"/>
</dbReference>
<dbReference type="PANTHER" id="PTHR39339:SF1">
    <property type="entry name" value="CHAD DOMAIN-CONTAINING PROTEIN"/>
    <property type="match status" value="1"/>
</dbReference>
<gene>
    <name evidence="4" type="ORF">HKD39_08045</name>
</gene>
<comment type="caution">
    <text evidence="4">The sequence shown here is derived from an EMBL/GenBank/DDBJ whole genome shotgun (WGS) entry which is preliminary data.</text>
</comment>
<dbReference type="Pfam" id="PF05235">
    <property type="entry name" value="CHAD"/>
    <property type="match status" value="1"/>
</dbReference>
<dbReference type="InterPro" id="IPR007899">
    <property type="entry name" value="CHAD_dom"/>
</dbReference>
<dbReference type="SMART" id="SM01118">
    <property type="entry name" value="CYTH"/>
    <property type="match status" value="1"/>
</dbReference>
<dbReference type="InterPro" id="IPR033469">
    <property type="entry name" value="CYTH-like_dom_sf"/>
</dbReference>
<dbReference type="Pfam" id="PF01928">
    <property type="entry name" value="CYTH"/>
    <property type="match status" value="1"/>
</dbReference>
<evidence type="ECO:0000313" key="5">
    <source>
        <dbReference type="Proteomes" id="UP000562984"/>
    </source>
</evidence>
<dbReference type="Gene3D" id="2.40.320.10">
    <property type="entry name" value="Hypothetical Protein Pfu-838710-001"/>
    <property type="match status" value="1"/>
</dbReference>
<dbReference type="InterPro" id="IPR023577">
    <property type="entry name" value="CYTH_domain"/>
</dbReference>
<dbReference type="EMBL" id="JABEND010000003">
    <property type="protein sequence ID" value="NNG35665.1"/>
    <property type="molecule type" value="Genomic_DNA"/>
</dbReference>
<proteinExistence type="predicted"/>
<feature type="compositionally biased region" description="Low complexity" evidence="1">
    <location>
        <begin position="1"/>
        <end position="23"/>
    </location>
</feature>
<dbReference type="RefSeq" id="WP_171199320.1">
    <property type="nucleotide sequence ID" value="NZ_JABEND010000003.1"/>
</dbReference>
<keyword evidence="5" id="KW-1185">Reference proteome</keyword>
<feature type="domain" description="CYTH" evidence="2">
    <location>
        <begin position="27"/>
        <end position="242"/>
    </location>
</feature>
<evidence type="ECO:0000313" key="4">
    <source>
        <dbReference type="EMBL" id="NNG35665.1"/>
    </source>
</evidence>
<feature type="region of interest" description="Disordered" evidence="1">
    <location>
        <begin position="1"/>
        <end position="26"/>
    </location>
</feature>
<dbReference type="InterPro" id="IPR038186">
    <property type="entry name" value="CHAD_dom_sf"/>
</dbReference>
<name>A0A849A566_9ACTN</name>
<accession>A0A849A566</accession>
<dbReference type="SUPFAM" id="SSF55154">
    <property type="entry name" value="CYTH-like phosphatases"/>
    <property type="match status" value="1"/>
</dbReference>
<feature type="domain" description="CHAD" evidence="3">
    <location>
        <begin position="248"/>
        <end position="532"/>
    </location>
</feature>
<evidence type="ECO:0000259" key="2">
    <source>
        <dbReference type="PROSITE" id="PS51707"/>
    </source>
</evidence>
<dbReference type="Gene3D" id="1.40.20.10">
    <property type="entry name" value="CHAD domain"/>
    <property type="match status" value="1"/>
</dbReference>
<dbReference type="Proteomes" id="UP000562984">
    <property type="component" value="Unassembled WGS sequence"/>
</dbReference>
<organism evidence="4 5">
    <name type="scientific">Nakamurella aerolata</name>
    <dbReference type="NCBI Taxonomy" id="1656892"/>
    <lineage>
        <taxon>Bacteria</taxon>
        <taxon>Bacillati</taxon>
        <taxon>Actinomycetota</taxon>
        <taxon>Actinomycetes</taxon>
        <taxon>Nakamurellales</taxon>
        <taxon>Nakamurellaceae</taxon>
        <taxon>Nakamurella</taxon>
    </lineage>
</organism>
<reference evidence="4 5" key="1">
    <citation type="submission" date="2020-05" db="EMBL/GenBank/DDBJ databases">
        <title>Nakamurella sp. DB0629 isolated from air conditioner.</title>
        <authorList>
            <person name="Kim D.H."/>
            <person name="Kim D.-U."/>
        </authorList>
    </citation>
    <scope>NUCLEOTIDE SEQUENCE [LARGE SCALE GENOMIC DNA]</scope>
    <source>
        <strain evidence="4 5">DB0629</strain>
    </source>
</reference>
<protein>
    <submittedName>
        <fullName evidence="4">CYTH and CHAD domain-containing protein</fullName>
    </submittedName>
</protein>
<dbReference type="AlphaFoldDB" id="A0A849A566"/>